<gene>
    <name evidence="8" type="ORF">BEMITA_LOCUS11139</name>
</gene>
<proteinExistence type="inferred from homology"/>
<evidence type="ECO:0000256" key="6">
    <source>
        <dbReference type="ARBA" id="ARBA00035263"/>
    </source>
</evidence>
<evidence type="ECO:0000313" key="8">
    <source>
        <dbReference type="EMBL" id="CAH0392651.1"/>
    </source>
</evidence>
<dbReference type="GO" id="GO:0032543">
    <property type="term" value="P:mitochondrial translation"/>
    <property type="evidence" value="ECO:0007669"/>
    <property type="project" value="TreeGrafter"/>
</dbReference>
<evidence type="ECO:0000256" key="4">
    <source>
        <dbReference type="ARBA" id="ARBA00023128"/>
    </source>
</evidence>
<comment type="similarity">
    <text evidence="2">Belongs to the bacterial ribosomal protein bS16 family.</text>
</comment>
<dbReference type="NCBIfam" id="TIGR00002">
    <property type="entry name" value="S16"/>
    <property type="match status" value="1"/>
</dbReference>
<dbReference type="GO" id="GO:0005743">
    <property type="term" value="C:mitochondrial inner membrane"/>
    <property type="evidence" value="ECO:0007669"/>
    <property type="project" value="UniProtKB-ARBA"/>
</dbReference>
<keyword evidence="9" id="KW-1185">Reference proteome</keyword>
<dbReference type="Pfam" id="PF00886">
    <property type="entry name" value="Ribosomal_S16"/>
    <property type="match status" value="1"/>
</dbReference>
<dbReference type="EMBL" id="OU963868">
    <property type="protein sequence ID" value="CAH0392651.1"/>
    <property type="molecule type" value="Genomic_DNA"/>
</dbReference>
<keyword evidence="4" id="KW-0496">Mitochondrion</keyword>
<dbReference type="AlphaFoldDB" id="A0A9P0AIN7"/>
<dbReference type="GO" id="GO:0005763">
    <property type="term" value="C:mitochondrial small ribosomal subunit"/>
    <property type="evidence" value="ECO:0007669"/>
    <property type="project" value="TreeGrafter"/>
</dbReference>
<dbReference type="SUPFAM" id="SSF54565">
    <property type="entry name" value="Ribosomal protein S16"/>
    <property type="match status" value="1"/>
</dbReference>
<evidence type="ECO:0000256" key="7">
    <source>
        <dbReference type="ARBA" id="ARBA00035438"/>
    </source>
</evidence>
<comment type="subcellular location">
    <subcellularLocation>
        <location evidence="1">Mitochondrion</location>
    </subcellularLocation>
</comment>
<evidence type="ECO:0000313" key="9">
    <source>
        <dbReference type="Proteomes" id="UP001152759"/>
    </source>
</evidence>
<name>A0A9P0AIN7_BEMTA</name>
<dbReference type="PANTHER" id="PTHR12919:SF20">
    <property type="entry name" value="SMALL RIBOSOMAL SUBUNIT PROTEIN BS16M"/>
    <property type="match status" value="1"/>
</dbReference>
<dbReference type="Gene3D" id="3.30.1320.10">
    <property type="match status" value="1"/>
</dbReference>
<evidence type="ECO:0000256" key="5">
    <source>
        <dbReference type="ARBA" id="ARBA00023274"/>
    </source>
</evidence>
<sequence>MVRKWVNKLLPAAGGGVNIPTIQKSIRLALKGCTNRPFFHINVHTKTDRMKQQPIEQLGSYDPMPNMFNEKLVSINYDRVKHWIADGGRTSRPAAELFGLAGFFPVHPRTYMTAWRRRKSLIKLYEQSLKAKETQPEEKEEKS</sequence>
<evidence type="ECO:0000256" key="3">
    <source>
        <dbReference type="ARBA" id="ARBA00022980"/>
    </source>
</evidence>
<dbReference type="FunFam" id="3.30.1320.10:FF:000004">
    <property type="entry name" value="28S ribosomal protein S16, mitochondrial"/>
    <property type="match status" value="1"/>
</dbReference>
<dbReference type="InterPro" id="IPR023803">
    <property type="entry name" value="Ribosomal_bS16_dom_sf"/>
</dbReference>
<dbReference type="GO" id="GO:0003735">
    <property type="term" value="F:structural constituent of ribosome"/>
    <property type="evidence" value="ECO:0007669"/>
    <property type="project" value="InterPro"/>
</dbReference>
<protein>
    <recommendedName>
        <fullName evidence="6">Small ribosomal subunit protein bS16m</fullName>
    </recommendedName>
    <alternativeName>
        <fullName evidence="7">28S ribosomal protein S16, mitochondrial</fullName>
    </alternativeName>
</protein>
<accession>A0A9P0AIN7</accession>
<dbReference type="PANTHER" id="PTHR12919">
    <property type="entry name" value="30S RIBOSOMAL PROTEIN S16"/>
    <property type="match status" value="1"/>
</dbReference>
<keyword evidence="5" id="KW-0687">Ribonucleoprotein</keyword>
<keyword evidence="3" id="KW-0689">Ribosomal protein</keyword>
<dbReference type="KEGG" id="btab:109041612"/>
<evidence type="ECO:0000256" key="1">
    <source>
        <dbReference type="ARBA" id="ARBA00004173"/>
    </source>
</evidence>
<dbReference type="Proteomes" id="UP001152759">
    <property type="component" value="Chromosome 7"/>
</dbReference>
<dbReference type="InterPro" id="IPR000307">
    <property type="entry name" value="Ribosomal_bS16"/>
</dbReference>
<reference evidence="8" key="1">
    <citation type="submission" date="2021-12" db="EMBL/GenBank/DDBJ databases">
        <authorList>
            <person name="King R."/>
        </authorList>
    </citation>
    <scope>NUCLEOTIDE SEQUENCE</scope>
</reference>
<organism evidence="8 9">
    <name type="scientific">Bemisia tabaci</name>
    <name type="common">Sweetpotato whitefly</name>
    <name type="synonym">Aleurodes tabaci</name>
    <dbReference type="NCBI Taxonomy" id="7038"/>
    <lineage>
        <taxon>Eukaryota</taxon>
        <taxon>Metazoa</taxon>
        <taxon>Ecdysozoa</taxon>
        <taxon>Arthropoda</taxon>
        <taxon>Hexapoda</taxon>
        <taxon>Insecta</taxon>
        <taxon>Pterygota</taxon>
        <taxon>Neoptera</taxon>
        <taxon>Paraneoptera</taxon>
        <taxon>Hemiptera</taxon>
        <taxon>Sternorrhyncha</taxon>
        <taxon>Aleyrodoidea</taxon>
        <taxon>Aleyrodidae</taxon>
        <taxon>Aleyrodinae</taxon>
        <taxon>Bemisia</taxon>
    </lineage>
</organism>
<evidence type="ECO:0000256" key="2">
    <source>
        <dbReference type="ARBA" id="ARBA00006668"/>
    </source>
</evidence>